<feature type="compositionally biased region" description="Polar residues" evidence="1">
    <location>
        <begin position="215"/>
        <end position="227"/>
    </location>
</feature>
<proteinExistence type="predicted"/>
<evidence type="ECO:0000313" key="2">
    <source>
        <dbReference type="EMBL" id="TDH57859.1"/>
    </source>
</evidence>
<dbReference type="Proteomes" id="UP000295096">
    <property type="component" value="Unassembled WGS sequence"/>
</dbReference>
<accession>A0A4R5Q5Q3</accession>
<dbReference type="OrthoDB" id="7285302at2"/>
<dbReference type="RefSeq" id="WP_133293278.1">
    <property type="nucleotide sequence ID" value="NZ_SMSJ01000199.1"/>
</dbReference>
<reference evidence="2 3" key="1">
    <citation type="journal article" date="2016" name="J. Microbiol.">
        <title>Dankookia rubra gen. nov., sp. nov., an alphaproteobacterium isolated from sediment of a shallow stream.</title>
        <authorList>
            <person name="Kim W.H."/>
            <person name="Kim D.H."/>
            <person name="Kang K."/>
            <person name="Ahn T.Y."/>
        </authorList>
    </citation>
    <scope>NUCLEOTIDE SEQUENCE [LARGE SCALE GENOMIC DNA]</scope>
    <source>
        <strain evidence="2 3">JCM30602</strain>
    </source>
</reference>
<keyword evidence="3" id="KW-1185">Reference proteome</keyword>
<organism evidence="2 3">
    <name type="scientific">Dankookia rubra</name>
    <dbReference type="NCBI Taxonomy" id="1442381"/>
    <lineage>
        <taxon>Bacteria</taxon>
        <taxon>Pseudomonadati</taxon>
        <taxon>Pseudomonadota</taxon>
        <taxon>Alphaproteobacteria</taxon>
        <taxon>Acetobacterales</taxon>
        <taxon>Roseomonadaceae</taxon>
        <taxon>Dankookia</taxon>
    </lineage>
</organism>
<protein>
    <submittedName>
        <fullName evidence="2">Uncharacterized protein</fullName>
    </submittedName>
</protein>
<dbReference type="EMBL" id="SMSJ01000199">
    <property type="protein sequence ID" value="TDH57859.1"/>
    <property type="molecule type" value="Genomic_DNA"/>
</dbReference>
<sequence>MHLSPEDIAAAEACGISFLPASDAQVQRLAMQRKVFYRAGAPILATRGDGLFETAGTLLQLIDEGRQQQHDLSQWLEPPQSATGAMPEAVPEPDMVKAAPRAPACLPTPATAELLVPSPKRQLQKRRRLDMPVPAAPEPAALPQMVEPSPDGEASRAESEGTSVAELLVPSPKRQLQKQRRLDMPVPAAPELAALPQMVEVEPLPDGEASRAESEGTSVPPTLSFTSGRIAARTPATRVDVSGQDRGKRWLMAGATRRGRAGKHWSTRQR</sequence>
<comment type="caution">
    <text evidence="2">The sequence shown here is derived from an EMBL/GenBank/DDBJ whole genome shotgun (WGS) entry which is preliminary data.</text>
</comment>
<feature type="compositionally biased region" description="Basic residues" evidence="1">
    <location>
        <begin position="257"/>
        <end position="270"/>
    </location>
</feature>
<name>A0A4R5Q5Q3_9PROT</name>
<feature type="region of interest" description="Disordered" evidence="1">
    <location>
        <begin position="134"/>
        <end position="165"/>
    </location>
</feature>
<feature type="region of interest" description="Disordered" evidence="1">
    <location>
        <begin position="204"/>
        <end position="270"/>
    </location>
</feature>
<dbReference type="AlphaFoldDB" id="A0A4R5Q5Q3"/>
<gene>
    <name evidence="2" type="ORF">E2C06_35685</name>
</gene>
<evidence type="ECO:0000256" key="1">
    <source>
        <dbReference type="SAM" id="MobiDB-lite"/>
    </source>
</evidence>
<evidence type="ECO:0000313" key="3">
    <source>
        <dbReference type="Proteomes" id="UP000295096"/>
    </source>
</evidence>